<keyword evidence="3" id="KW-0472">Membrane</keyword>
<keyword evidence="3" id="KW-1133">Transmembrane helix</keyword>
<dbReference type="PANTHER" id="PTHR33392:SF6">
    <property type="entry name" value="POLYISOPRENYL-TEICHOIC ACID--PEPTIDOGLYCAN TEICHOIC ACID TRANSFERASE TAGU"/>
    <property type="match status" value="1"/>
</dbReference>
<evidence type="ECO:0000256" key="1">
    <source>
        <dbReference type="ARBA" id="ARBA00006068"/>
    </source>
</evidence>
<feature type="region of interest" description="Disordered" evidence="2">
    <location>
        <begin position="1"/>
        <end position="20"/>
    </location>
</feature>
<reference evidence="5 6" key="1">
    <citation type="submission" date="2020-11" db="EMBL/GenBank/DDBJ databases">
        <title>Streptomyces spirodelae sp. nov., isolated from duckweed.</title>
        <authorList>
            <person name="Saimee Y."/>
            <person name="Duangmal K."/>
        </authorList>
    </citation>
    <scope>NUCLEOTIDE SEQUENCE [LARGE SCALE GENOMIC DNA]</scope>
    <source>
        <strain evidence="5 6">S16-07</strain>
    </source>
</reference>
<evidence type="ECO:0000256" key="2">
    <source>
        <dbReference type="SAM" id="MobiDB-lite"/>
    </source>
</evidence>
<dbReference type="InterPro" id="IPR050922">
    <property type="entry name" value="LytR/CpsA/Psr_CW_biosynth"/>
</dbReference>
<dbReference type="PANTHER" id="PTHR33392">
    <property type="entry name" value="POLYISOPRENYL-TEICHOIC ACID--PEPTIDOGLYCAN TEICHOIC ACID TRANSFERASE TAGU"/>
    <property type="match status" value="1"/>
</dbReference>
<evidence type="ECO:0000313" key="5">
    <source>
        <dbReference type="EMBL" id="MBO8191676.1"/>
    </source>
</evidence>
<name>A0ABS3X9B0_9ACTN</name>
<keyword evidence="3" id="KW-0812">Transmembrane</keyword>
<dbReference type="RefSeq" id="WP_209238774.1">
    <property type="nucleotide sequence ID" value="NZ_JADKMA010000028.1"/>
</dbReference>
<dbReference type="Pfam" id="PF03816">
    <property type="entry name" value="LytR_cpsA_psr"/>
    <property type="match status" value="1"/>
</dbReference>
<feature type="compositionally biased region" description="Basic residues" evidence="2">
    <location>
        <begin position="118"/>
        <end position="127"/>
    </location>
</feature>
<dbReference type="InterPro" id="IPR004474">
    <property type="entry name" value="LytR_CpsA_psr"/>
</dbReference>
<organism evidence="5 6">
    <name type="scientific">Streptomyces oryzae</name>
    <dbReference type="NCBI Taxonomy" id="1434886"/>
    <lineage>
        <taxon>Bacteria</taxon>
        <taxon>Bacillati</taxon>
        <taxon>Actinomycetota</taxon>
        <taxon>Actinomycetes</taxon>
        <taxon>Kitasatosporales</taxon>
        <taxon>Streptomycetaceae</taxon>
        <taxon>Streptomyces</taxon>
    </lineage>
</organism>
<keyword evidence="6" id="KW-1185">Reference proteome</keyword>
<proteinExistence type="inferred from homology"/>
<feature type="transmembrane region" description="Helical" evidence="3">
    <location>
        <begin position="136"/>
        <end position="155"/>
    </location>
</feature>
<feature type="region of interest" description="Disordered" evidence="2">
    <location>
        <begin position="176"/>
        <end position="203"/>
    </location>
</feature>
<evidence type="ECO:0000259" key="4">
    <source>
        <dbReference type="Pfam" id="PF03816"/>
    </source>
</evidence>
<comment type="caution">
    <text evidence="5">The sequence shown here is derived from an EMBL/GenBank/DDBJ whole genome shotgun (WGS) entry which is preliminary data.</text>
</comment>
<evidence type="ECO:0000256" key="3">
    <source>
        <dbReference type="SAM" id="Phobius"/>
    </source>
</evidence>
<dbReference type="EMBL" id="JADKMA010000028">
    <property type="protein sequence ID" value="MBO8191676.1"/>
    <property type="molecule type" value="Genomic_DNA"/>
</dbReference>
<feature type="domain" description="Cell envelope-related transcriptional attenuator" evidence="4">
    <location>
        <begin position="208"/>
        <end position="361"/>
    </location>
</feature>
<sequence>MSEPLGGWPHDNHHDGEAGAPRIIPAEAWPSYAAHLQEPRLVQPADAFPYDPGAYGPGDDDYPGAYGQGDAGRPLIPRQRGGYQQHGPGTPANGPRANGTPGNGTPRAGGPGNLSRNRSPRAARARRRRPRRIMRLLLLMVCVLLLGSGGTYVWADSGLNRKVDLDKVKDRPPRGKGTNYLIVGSDSREGLSEGDKKNLHTGSAAGGRTDSMILLHTGAHGTTMMSLPRDSWVTIPSFIRPETGKRHRAAGNKLNAAYSLGGPDLLVRTIEHNTGLHIDHYAEIGFAGFVGVVDAVGGVKMCVDRHIRDEKSGLDLTKGCHVLDGSKALAFVRQRHQEAEGDLGRNKNQQKFLSALAHKAAQPGVALNPFTAYPAMNAGLETLIVDKKTGLRDLTTLFQAMSGVSSGKGKQVKIPISSLGFKTSKGSAVKWNEQQAKKLFAELRDDRPVSFKGTG</sequence>
<dbReference type="Proteomes" id="UP001519064">
    <property type="component" value="Unassembled WGS sequence"/>
</dbReference>
<comment type="similarity">
    <text evidence="1">Belongs to the LytR/CpsA/Psr (LCP) family.</text>
</comment>
<dbReference type="NCBIfam" id="TIGR00350">
    <property type="entry name" value="lytR_cpsA_psr"/>
    <property type="match status" value="1"/>
</dbReference>
<evidence type="ECO:0000313" key="6">
    <source>
        <dbReference type="Proteomes" id="UP001519064"/>
    </source>
</evidence>
<feature type="region of interest" description="Disordered" evidence="2">
    <location>
        <begin position="45"/>
        <end position="127"/>
    </location>
</feature>
<accession>A0ABS3X9B0</accession>
<protein>
    <submittedName>
        <fullName evidence="5">LCP family protein</fullName>
    </submittedName>
</protein>
<dbReference type="Gene3D" id="3.40.630.190">
    <property type="entry name" value="LCP protein"/>
    <property type="match status" value="1"/>
</dbReference>
<gene>
    <name evidence="5" type="ORF">ITI46_08275</name>
</gene>
<feature type="compositionally biased region" description="Basic and acidic residues" evidence="2">
    <location>
        <begin position="186"/>
        <end position="198"/>
    </location>
</feature>